<feature type="signal peptide" evidence="1">
    <location>
        <begin position="1"/>
        <end position="26"/>
    </location>
</feature>
<proteinExistence type="predicted"/>
<reference evidence="2" key="1">
    <citation type="submission" date="2022-04" db="EMBL/GenBank/DDBJ databases">
        <title>Roseomonas acroporae sp. nov., isolated from coral Acropora digitifera.</title>
        <authorList>
            <person name="Sun H."/>
        </authorList>
    </citation>
    <scope>NUCLEOTIDE SEQUENCE</scope>
    <source>
        <strain evidence="2">NAR14</strain>
    </source>
</reference>
<evidence type="ECO:0000256" key="1">
    <source>
        <dbReference type="SAM" id="SignalP"/>
    </source>
</evidence>
<accession>A0A9X1Y8B2</accession>
<dbReference type="EMBL" id="JALPRX010000023">
    <property type="protein sequence ID" value="MCK8784085.1"/>
    <property type="molecule type" value="Genomic_DNA"/>
</dbReference>
<evidence type="ECO:0000313" key="3">
    <source>
        <dbReference type="Proteomes" id="UP001139516"/>
    </source>
</evidence>
<evidence type="ECO:0000313" key="2">
    <source>
        <dbReference type="EMBL" id="MCK8784085.1"/>
    </source>
</evidence>
<name>A0A9X1Y8B2_9PROT</name>
<dbReference type="AlphaFoldDB" id="A0A9X1Y8B2"/>
<comment type="caution">
    <text evidence="2">The sequence shown here is derived from an EMBL/GenBank/DDBJ whole genome shotgun (WGS) entry which is preliminary data.</text>
</comment>
<dbReference type="Proteomes" id="UP001139516">
    <property type="component" value="Unassembled WGS sequence"/>
</dbReference>
<keyword evidence="3" id="KW-1185">Reference proteome</keyword>
<feature type="chain" id="PRO_5040927895" evidence="1">
    <location>
        <begin position="27"/>
        <end position="428"/>
    </location>
</feature>
<gene>
    <name evidence="2" type="ORF">M0638_06795</name>
</gene>
<sequence length="428" mass="45075">MRRRRRWAALARLPVLLLGLAPGGCALSGPIGQQAIAYNGAVETAANDGLVRNILRARDEAPLHFTTVPQIRGALNLGLGQPGLSVPVGAGAATPYVLGLGLGGGVAPSFDVSALDTQEFARGLLEPLEPGLIRALWERGYPREMLLMLLFAVVEDPVTGRRYPNDPRCWTGRPDCPEPVADGGAGARQALATAVALGRFEFNDYQALQPVGPRLSAAQAAEPALLALLADGGMRLLPEPGGRFRLHRVERRTAVCRRVAQGGRGLLVPVAGGDEEALRAGRDSPVCARPEVVQEGPAPRLAGSGLRILVRSVEEVVRFLGLLLRVQAAMPPGADGTPPCLTFAVDPATPSRRACLFRLARGGDATPAAFRVAYDGAEYAVPRHAEPAADGATRGDHSLQVLALLTELLNLKKSSAAIPTTRAVQIVR</sequence>
<protein>
    <submittedName>
        <fullName evidence="2">Uncharacterized protein</fullName>
    </submittedName>
</protein>
<keyword evidence="1" id="KW-0732">Signal</keyword>
<dbReference type="RefSeq" id="WP_248666209.1">
    <property type="nucleotide sequence ID" value="NZ_JALPRX010000023.1"/>
</dbReference>
<organism evidence="2 3">
    <name type="scientific">Roseomonas acroporae</name>
    <dbReference type="NCBI Taxonomy" id="2937791"/>
    <lineage>
        <taxon>Bacteria</taxon>
        <taxon>Pseudomonadati</taxon>
        <taxon>Pseudomonadota</taxon>
        <taxon>Alphaproteobacteria</taxon>
        <taxon>Acetobacterales</taxon>
        <taxon>Roseomonadaceae</taxon>
        <taxon>Roseomonas</taxon>
    </lineage>
</organism>